<keyword evidence="4" id="KW-1185">Reference proteome</keyword>
<dbReference type="PANTHER" id="PTHR33602">
    <property type="entry name" value="REGULATORY PROTEIN RECX FAMILY PROTEIN"/>
    <property type="match status" value="1"/>
</dbReference>
<dbReference type="AlphaFoldDB" id="A0ABD3KA60"/>
<evidence type="ECO:0000256" key="2">
    <source>
        <dbReference type="SAM" id="MobiDB-lite"/>
    </source>
</evidence>
<evidence type="ECO:0000313" key="4">
    <source>
        <dbReference type="Proteomes" id="UP001634007"/>
    </source>
</evidence>
<protein>
    <submittedName>
        <fullName evidence="3">Uncharacterized protein</fullName>
    </submittedName>
</protein>
<dbReference type="PANTHER" id="PTHR33602:SF1">
    <property type="entry name" value="REGULATORY PROTEIN RECX FAMILY PROTEIN"/>
    <property type="match status" value="1"/>
</dbReference>
<evidence type="ECO:0000256" key="1">
    <source>
        <dbReference type="ARBA" id="ARBA00022490"/>
    </source>
</evidence>
<dbReference type="InterPro" id="IPR003783">
    <property type="entry name" value="Regulatory_RecX"/>
</dbReference>
<accession>A0ABD3KA60</accession>
<gene>
    <name evidence="3" type="ORF">ACJRO7_023859</name>
</gene>
<proteinExistence type="predicted"/>
<name>A0ABD3KA60_EUCGL</name>
<evidence type="ECO:0000313" key="3">
    <source>
        <dbReference type="EMBL" id="KAL3734572.1"/>
    </source>
</evidence>
<dbReference type="Proteomes" id="UP001634007">
    <property type="component" value="Unassembled WGS sequence"/>
</dbReference>
<dbReference type="EMBL" id="JBJKBG010000006">
    <property type="protein sequence ID" value="KAL3734572.1"/>
    <property type="molecule type" value="Genomic_DNA"/>
</dbReference>
<feature type="compositionally biased region" description="Basic and acidic residues" evidence="2">
    <location>
        <begin position="52"/>
        <end position="64"/>
    </location>
</feature>
<keyword evidence="1" id="KW-0963">Cytoplasm</keyword>
<sequence>MAVFPGNLSLKMTLQLQSRVLSFPWKSGAIQCLGRRDLGSSVPVRYVRKVPSKGDKADKHEKPETPPAKSPEISEARSMSNADAMRSQVYREGKGEAIVNGLACAEIRSLVDKQMPVVDVIDATPGLGQETIEDIIETNDDFTEGIEADADEIEIHEEDNSNIGSELRGGKSRKDAKDLAFQLLATRAYTAVAMTKKLQGNRFPPAIVEAVANDFKSREFINDGLYAETYSRSRCIEQESRLSLSKVALVHLFSQASKQIRFNWGVISVITRKLESQASLEKK</sequence>
<feature type="region of interest" description="Disordered" evidence="2">
    <location>
        <begin position="49"/>
        <end position="83"/>
    </location>
</feature>
<organism evidence="3 4">
    <name type="scientific">Eucalyptus globulus</name>
    <name type="common">Tasmanian blue gum</name>
    <dbReference type="NCBI Taxonomy" id="34317"/>
    <lineage>
        <taxon>Eukaryota</taxon>
        <taxon>Viridiplantae</taxon>
        <taxon>Streptophyta</taxon>
        <taxon>Embryophyta</taxon>
        <taxon>Tracheophyta</taxon>
        <taxon>Spermatophyta</taxon>
        <taxon>Magnoliopsida</taxon>
        <taxon>eudicotyledons</taxon>
        <taxon>Gunneridae</taxon>
        <taxon>Pentapetalae</taxon>
        <taxon>rosids</taxon>
        <taxon>malvids</taxon>
        <taxon>Myrtales</taxon>
        <taxon>Myrtaceae</taxon>
        <taxon>Myrtoideae</taxon>
        <taxon>Eucalypteae</taxon>
        <taxon>Eucalyptus</taxon>
    </lineage>
</organism>
<reference evidence="3 4" key="1">
    <citation type="submission" date="2024-11" db="EMBL/GenBank/DDBJ databases">
        <title>Chromosome-level genome assembly of Eucalyptus globulus Labill. provides insights into its genome evolution.</title>
        <authorList>
            <person name="Li X."/>
        </authorList>
    </citation>
    <scope>NUCLEOTIDE SEQUENCE [LARGE SCALE GENOMIC DNA]</scope>
    <source>
        <strain evidence="3">CL2024</strain>
        <tissue evidence="3">Fresh tender leaves</tissue>
    </source>
</reference>
<comment type="caution">
    <text evidence="3">The sequence shown here is derived from an EMBL/GenBank/DDBJ whole genome shotgun (WGS) entry which is preliminary data.</text>
</comment>